<sequence length="308" mass="34831">GYAHILFLLIYLMIICIAGVVMYLECRKRYDYLLSIFMTMFALAIPGWGTGLDWLNFGAIFGAFIFFAVLLLDDHPIFAGILFGITATKPQLAAPFYLGLLLKRQYKTLGVAIIIPVFLWVIALLLTSTSIFEMIIQFSNIMNIIGGQLGNWISSWTVLYDFNSASKAIQILGALLCIVYALFLWKFMKNKSINDNITFYSVAAILSGMWTYSQAHDRTVLLIVLLCLFTKFKEVMNGDKIEKILFCLFTLSCIINTSRLAKMVGSIFAAGNMPGLFFDLIKYMVWIALLLYIAIFSIPNETSVRYNE</sequence>
<evidence type="ECO:0000256" key="2">
    <source>
        <dbReference type="ARBA" id="ARBA00022475"/>
    </source>
</evidence>
<keyword evidence="6 8" id="KW-0472">Membrane</keyword>
<evidence type="ECO:0000256" key="6">
    <source>
        <dbReference type="ARBA" id="ARBA00023136"/>
    </source>
</evidence>
<evidence type="ECO:0000256" key="4">
    <source>
        <dbReference type="ARBA" id="ARBA00022692"/>
    </source>
</evidence>
<keyword evidence="4 8" id="KW-0812">Transmembrane</keyword>
<dbReference type="GO" id="GO:0005886">
    <property type="term" value="C:plasma membrane"/>
    <property type="evidence" value="ECO:0007669"/>
    <property type="project" value="UniProtKB-SubCell"/>
</dbReference>
<feature type="transmembrane region" description="Helical" evidence="8">
    <location>
        <begin position="31"/>
        <end position="48"/>
    </location>
</feature>
<reference evidence="9" key="1">
    <citation type="journal article" date="2021" name="PeerJ">
        <title>Extensive microbial diversity within the chicken gut microbiome revealed by metagenomics and culture.</title>
        <authorList>
            <person name="Gilroy R."/>
            <person name="Ravi A."/>
            <person name="Getino M."/>
            <person name="Pursley I."/>
            <person name="Horton D.L."/>
            <person name="Alikhan N.F."/>
            <person name="Baker D."/>
            <person name="Gharbi K."/>
            <person name="Hall N."/>
            <person name="Watson M."/>
            <person name="Adriaenssens E.M."/>
            <person name="Foster-Nyarko E."/>
            <person name="Jarju S."/>
            <person name="Secka A."/>
            <person name="Antonio M."/>
            <person name="Oren A."/>
            <person name="Chaudhuri R.R."/>
            <person name="La Ragione R."/>
            <person name="Hildebrand F."/>
            <person name="Pallen M.J."/>
        </authorList>
    </citation>
    <scope>NUCLEOTIDE SEQUENCE</scope>
    <source>
        <strain evidence="9">CHK193-16274</strain>
    </source>
</reference>
<feature type="transmembrane region" description="Helical" evidence="8">
    <location>
        <begin position="243"/>
        <end position="260"/>
    </location>
</feature>
<name>A0A921KJ57_9FIRM</name>
<comment type="subcellular location">
    <subcellularLocation>
        <location evidence="1">Cell membrane</location>
        <topology evidence="1">Multi-pass membrane protein</topology>
    </subcellularLocation>
</comment>
<feature type="transmembrane region" description="Helical" evidence="8">
    <location>
        <begin position="54"/>
        <end position="72"/>
    </location>
</feature>
<evidence type="ECO:0000256" key="5">
    <source>
        <dbReference type="ARBA" id="ARBA00022989"/>
    </source>
</evidence>
<keyword evidence="3" id="KW-0808">Transferase</keyword>
<feature type="transmembrane region" description="Helical" evidence="8">
    <location>
        <begin position="77"/>
        <end position="98"/>
    </location>
</feature>
<reference evidence="9" key="2">
    <citation type="submission" date="2021-09" db="EMBL/GenBank/DDBJ databases">
        <authorList>
            <person name="Gilroy R."/>
        </authorList>
    </citation>
    <scope>NUCLEOTIDE SEQUENCE</scope>
    <source>
        <strain evidence="9">CHK193-16274</strain>
    </source>
</reference>
<feature type="transmembrane region" description="Helical" evidence="8">
    <location>
        <begin position="168"/>
        <end position="185"/>
    </location>
</feature>
<evidence type="ECO:0000256" key="3">
    <source>
        <dbReference type="ARBA" id="ARBA00022679"/>
    </source>
</evidence>
<feature type="transmembrane region" description="Helical" evidence="8">
    <location>
        <begin position="144"/>
        <end position="162"/>
    </location>
</feature>
<dbReference type="GO" id="GO:0016758">
    <property type="term" value="F:hexosyltransferase activity"/>
    <property type="evidence" value="ECO:0007669"/>
    <property type="project" value="InterPro"/>
</dbReference>
<organism evidence="9 10">
    <name type="scientific">Thomasclavelia spiroformis</name>
    <dbReference type="NCBI Taxonomy" id="29348"/>
    <lineage>
        <taxon>Bacteria</taxon>
        <taxon>Bacillati</taxon>
        <taxon>Bacillota</taxon>
        <taxon>Erysipelotrichia</taxon>
        <taxon>Erysipelotrichales</taxon>
        <taxon>Coprobacillaceae</taxon>
        <taxon>Thomasclavelia</taxon>
    </lineage>
</organism>
<feature type="non-terminal residue" evidence="9">
    <location>
        <position position="1"/>
    </location>
</feature>
<keyword evidence="2" id="KW-1003">Cell membrane</keyword>
<comment type="similarity">
    <text evidence="7">Belongs to the glycosyltransferase 87 family.</text>
</comment>
<feature type="transmembrane region" description="Helical" evidence="8">
    <location>
        <begin position="6"/>
        <end position="24"/>
    </location>
</feature>
<keyword evidence="5 8" id="KW-1133">Transmembrane helix</keyword>
<gene>
    <name evidence="9" type="ORF">K8V91_05105</name>
</gene>
<protein>
    <submittedName>
        <fullName evidence="9">DUF2029 domain-containing protein</fullName>
    </submittedName>
</protein>
<dbReference type="EMBL" id="DYWV01000173">
    <property type="protein sequence ID" value="HJF40285.1"/>
    <property type="molecule type" value="Genomic_DNA"/>
</dbReference>
<evidence type="ECO:0000313" key="9">
    <source>
        <dbReference type="EMBL" id="HJF40285.1"/>
    </source>
</evidence>
<accession>A0A921KJ57</accession>
<proteinExistence type="inferred from homology"/>
<feature type="transmembrane region" description="Helical" evidence="8">
    <location>
        <begin position="110"/>
        <end position="132"/>
    </location>
</feature>
<dbReference type="InterPro" id="IPR018584">
    <property type="entry name" value="GT87"/>
</dbReference>
<dbReference type="Pfam" id="PF09594">
    <property type="entry name" value="GT87"/>
    <property type="match status" value="1"/>
</dbReference>
<evidence type="ECO:0000313" key="10">
    <source>
        <dbReference type="Proteomes" id="UP000749320"/>
    </source>
</evidence>
<evidence type="ECO:0000256" key="1">
    <source>
        <dbReference type="ARBA" id="ARBA00004651"/>
    </source>
</evidence>
<dbReference type="AlphaFoldDB" id="A0A921KJ57"/>
<evidence type="ECO:0000256" key="7">
    <source>
        <dbReference type="ARBA" id="ARBA00024033"/>
    </source>
</evidence>
<comment type="caution">
    <text evidence="9">The sequence shown here is derived from an EMBL/GenBank/DDBJ whole genome shotgun (WGS) entry which is preliminary data.</text>
</comment>
<feature type="transmembrane region" description="Helical" evidence="8">
    <location>
        <begin position="280"/>
        <end position="298"/>
    </location>
</feature>
<evidence type="ECO:0000256" key="8">
    <source>
        <dbReference type="SAM" id="Phobius"/>
    </source>
</evidence>
<dbReference type="Proteomes" id="UP000749320">
    <property type="component" value="Unassembled WGS sequence"/>
</dbReference>